<sequence length="480" mass="50376">MAVAYDSLFIDGGWATPASDRRIDVVNATTEESLGSVPEAVEDDVDRAVRAARQAFDDSPWATAEPAERAAVLNRFADALEKRTDLLTRTVSQQNGMPLSLSEQFEGGYAVALLRYYAALATSTEFEERRPSPLGFDTLVRRSAIGVVGAIVPWNYPVVLAITKIAPALAAGCSVVVKPSPGTVLDSFVLAEAAAEAGVPAGVLNWVPGGRELGAYLVSHPGVDKIAFTGSTAAGRLIGEQCGRLMRPVSLELGGKSAAVVLDDADLDKVTEGLYFASLANNGQTCMACTRILAPRSRYDEVVDAIGGWLGALQVGDPLDPSTQVGPLASAEHRERVEGYIAKGRGEGARLVLGGGRPAGFDRGWFVEPTLFADVDNGSTIAQQEIFGPVLSVIAFDDDEDAVRIANDSEYGLGGSVWSADAARATEIARKVQTGTIGVNGYVVDLNAPFGGVKGSGIGREFGPEALAGYLQLKSIYLPA</sequence>
<gene>
    <name evidence="8" type="ORF">HFP15_21540</name>
</gene>
<evidence type="ECO:0000313" key="9">
    <source>
        <dbReference type="Proteomes" id="UP000715441"/>
    </source>
</evidence>
<organism evidence="8 9">
    <name type="scientific">Amycolatopsis acididurans</name>
    <dbReference type="NCBI Taxonomy" id="2724524"/>
    <lineage>
        <taxon>Bacteria</taxon>
        <taxon>Bacillati</taxon>
        <taxon>Actinomycetota</taxon>
        <taxon>Actinomycetes</taxon>
        <taxon>Pseudonocardiales</taxon>
        <taxon>Pseudonocardiaceae</taxon>
        <taxon>Amycolatopsis</taxon>
    </lineage>
</organism>
<accession>A0ABX1JAN0</accession>
<dbReference type="RefSeq" id="WP_168518465.1">
    <property type="nucleotide sequence ID" value="NZ_JAAXLS010000015.1"/>
</dbReference>
<feature type="domain" description="Aldehyde dehydrogenase" evidence="7">
    <location>
        <begin position="14"/>
        <end position="476"/>
    </location>
</feature>
<dbReference type="PROSITE" id="PS00687">
    <property type="entry name" value="ALDEHYDE_DEHYDR_GLU"/>
    <property type="match status" value="1"/>
</dbReference>
<dbReference type="Gene3D" id="3.40.309.10">
    <property type="entry name" value="Aldehyde Dehydrogenase, Chain A, domain 2"/>
    <property type="match status" value="1"/>
</dbReference>
<dbReference type="Proteomes" id="UP000715441">
    <property type="component" value="Unassembled WGS sequence"/>
</dbReference>
<evidence type="ECO:0000259" key="7">
    <source>
        <dbReference type="Pfam" id="PF00171"/>
    </source>
</evidence>
<dbReference type="PANTHER" id="PTHR42804:SF1">
    <property type="entry name" value="ALDEHYDE DEHYDROGENASE-RELATED"/>
    <property type="match status" value="1"/>
</dbReference>
<dbReference type="PANTHER" id="PTHR42804">
    <property type="entry name" value="ALDEHYDE DEHYDROGENASE"/>
    <property type="match status" value="1"/>
</dbReference>
<evidence type="ECO:0000256" key="3">
    <source>
        <dbReference type="ARBA" id="ARBA00024226"/>
    </source>
</evidence>
<evidence type="ECO:0000313" key="8">
    <source>
        <dbReference type="EMBL" id="NKQ55471.1"/>
    </source>
</evidence>
<comment type="similarity">
    <text evidence="1 6">Belongs to the aldehyde dehydrogenase family.</text>
</comment>
<proteinExistence type="inferred from homology"/>
<dbReference type="Pfam" id="PF00171">
    <property type="entry name" value="Aldedh"/>
    <property type="match status" value="1"/>
</dbReference>
<dbReference type="Gene3D" id="3.40.605.10">
    <property type="entry name" value="Aldehyde Dehydrogenase, Chain A, domain 1"/>
    <property type="match status" value="1"/>
</dbReference>
<feature type="active site" evidence="5">
    <location>
        <position position="252"/>
    </location>
</feature>
<evidence type="ECO:0000256" key="2">
    <source>
        <dbReference type="ARBA" id="ARBA00023002"/>
    </source>
</evidence>
<dbReference type="SUPFAM" id="SSF53720">
    <property type="entry name" value="ALDH-like"/>
    <property type="match status" value="1"/>
</dbReference>
<comment type="caution">
    <text evidence="8">The sequence shown here is derived from an EMBL/GenBank/DDBJ whole genome shotgun (WGS) entry which is preliminary data.</text>
</comment>
<dbReference type="EC" id="1.2.1.3" evidence="3"/>
<evidence type="ECO:0000256" key="6">
    <source>
        <dbReference type="RuleBase" id="RU003345"/>
    </source>
</evidence>
<keyword evidence="9" id="KW-1185">Reference proteome</keyword>
<dbReference type="InterPro" id="IPR016162">
    <property type="entry name" value="Ald_DH_N"/>
</dbReference>
<dbReference type="InterPro" id="IPR016163">
    <property type="entry name" value="Ald_DH_C"/>
</dbReference>
<dbReference type="PROSITE" id="PS00070">
    <property type="entry name" value="ALDEHYDE_DEHYDR_CYS"/>
    <property type="match status" value="1"/>
</dbReference>
<evidence type="ECO:0000256" key="1">
    <source>
        <dbReference type="ARBA" id="ARBA00009986"/>
    </source>
</evidence>
<evidence type="ECO:0000256" key="5">
    <source>
        <dbReference type="PROSITE-ProRule" id="PRU10007"/>
    </source>
</evidence>
<name>A0ABX1JAN0_9PSEU</name>
<keyword evidence="2 6" id="KW-0560">Oxidoreductase</keyword>
<dbReference type="InterPro" id="IPR016160">
    <property type="entry name" value="Ald_DH_CS_CYS"/>
</dbReference>
<reference evidence="8 9" key="1">
    <citation type="submission" date="2020-04" db="EMBL/GenBank/DDBJ databases">
        <title>Novel species.</title>
        <authorList>
            <person name="Teo W.F.A."/>
            <person name="Lipun K."/>
            <person name="Srisuk N."/>
            <person name="Duangmal K."/>
        </authorList>
    </citation>
    <scope>NUCLEOTIDE SEQUENCE [LARGE SCALE GENOMIC DNA]</scope>
    <source>
        <strain evidence="8 9">K13G38</strain>
    </source>
</reference>
<dbReference type="InterPro" id="IPR015590">
    <property type="entry name" value="Aldehyde_DH_dom"/>
</dbReference>
<comment type="catalytic activity">
    <reaction evidence="4">
        <text>an aldehyde + NAD(+) + H2O = a carboxylate + NADH + 2 H(+)</text>
        <dbReference type="Rhea" id="RHEA:16185"/>
        <dbReference type="ChEBI" id="CHEBI:15377"/>
        <dbReference type="ChEBI" id="CHEBI:15378"/>
        <dbReference type="ChEBI" id="CHEBI:17478"/>
        <dbReference type="ChEBI" id="CHEBI:29067"/>
        <dbReference type="ChEBI" id="CHEBI:57540"/>
        <dbReference type="ChEBI" id="CHEBI:57945"/>
        <dbReference type="EC" id="1.2.1.3"/>
    </reaction>
</comment>
<dbReference type="InterPro" id="IPR029510">
    <property type="entry name" value="Ald_DH_CS_GLU"/>
</dbReference>
<dbReference type="CDD" id="cd07139">
    <property type="entry name" value="ALDH_AldA-Rv0768"/>
    <property type="match status" value="1"/>
</dbReference>
<evidence type="ECO:0000256" key="4">
    <source>
        <dbReference type="ARBA" id="ARBA00049194"/>
    </source>
</evidence>
<dbReference type="InterPro" id="IPR016161">
    <property type="entry name" value="Ald_DH/histidinol_DH"/>
</dbReference>
<protein>
    <recommendedName>
        <fullName evidence="3">aldehyde dehydrogenase (NAD(+))</fullName>
        <ecNumber evidence="3">1.2.1.3</ecNumber>
    </recommendedName>
</protein>
<dbReference type="EMBL" id="JAAXLS010000015">
    <property type="protein sequence ID" value="NKQ55471.1"/>
    <property type="molecule type" value="Genomic_DNA"/>
</dbReference>